<evidence type="ECO:0000313" key="4">
    <source>
        <dbReference type="Proteomes" id="UP000712673"/>
    </source>
</evidence>
<dbReference type="PANTHER" id="PTHR46182:SF2">
    <property type="entry name" value="FI19480P1"/>
    <property type="match status" value="1"/>
</dbReference>
<reference evidence="3" key="1">
    <citation type="submission" date="2019-03" db="EMBL/GenBank/DDBJ databases">
        <title>Lake Tanganyika Metagenome-Assembled Genomes (MAGs).</title>
        <authorList>
            <person name="Tran P."/>
        </authorList>
    </citation>
    <scope>NUCLEOTIDE SEQUENCE</scope>
    <source>
        <strain evidence="3">K_DeepCast_65m_m2_066</strain>
    </source>
</reference>
<dbReference type="InterPro" id="IPR022409">
    <property type="entry name" value="PKD/Chitinase_dom"/>
</dbReference>
<dbReference type="Gene3D" id="2.60.40.10">
    <property type="entry name" value="Immunoglobulins"/>
    <property type="match status" value="4"/>
</dbReference>
<feature type="domain" description="PKD" evidence="2">
    <location>
        <begin position="1260"/>
        <end position="1324"/>
    </location>
</feature>
<dbReference type="CDD" id="cd00146">
    <property type="entry name" value="PKD"/>
    <property type="match status" value="2"/>
</dbReference>
<dbReference type="SUPFAM" id="SSF69318">
    <property type="entry name" value="Integrin alpha N-terminal domain"/>
    <property type="match status" value="2"/>
</dbReference>
<dbReference type="GO" id="GO:0016787">
    <property type="term" value="F:hydrolase activity"/>
    <property type="evidence" value="ECO:0007669"/>
    <property type="project" value="InterPro"/>
</dbReference>
<feature type="domain" description="PKD" evidence="2">
    <location>
        <begin position="1188"/>
        <end position="1234"/>
    </location>
</feature>
<dbReference type="Gene3D" id="2.60.120.560">
    <property type="entry name" value="Exo-inulinase, domain 1"/>
    <property type="match status" value="1"/>
</dbReference>
<dbReference type="InterPro" id="IPR035986">
    <property type="entry name" value="PKD_dom_sf"/>
</dbReference>
<dbReference type="Pfam" id="PF06439">
    <property type="entry name" value="3keto-disac_hyd"/>
    <property type="match status" value="1"/>
</dbReference>
<organism evidence="3 4">
    <name type="scientific">Tectimicrobiota bacterium</name>
    <dbReference type="NCBI Taxonomy" id="2528274"/>
    <lineage>
        <taxon>Bacteria</taxon>
        <taxon>Pseudomonadati</taxon>
        <taxon>Nitrospinota/Tectimicrobiota group</taxon>
        <taxon>Candidatus Tectimicrobiota</taxon>
    </lineage>
</organism>
<dbReference type="Gene3D" id="2.130.10.130">
    <property type="entry name" value="Integrin alpha, N-terminal"/>
    <property type="match status" value="1"/>
</dbReference>
<keyword evidence="1" id="KW-0732">Signal</keyword>
<dbReference type="SUPFAM" id="SSF50978">
    <property type="entry name" value="WD40 repeat-like"/>
    <property type="match status" value="1"/>
</dbReference>
<feature type="non-terminal residue" evidence="3">
    <location>
        <position position="1538"/>
    </location>
</feature>
<name>A0A937W1E9_UNCTE</name>
<evidence type="ECO:0000259" key="2">
    <source>
        <dbReference type="PROSITE" id="PS50093"/>
    </source>
</evidence>
<dbReference type="EMBL" id="VGLS01000323">
    <property type="protein sequence ID" value="MBM3224423.1"/>
    <property type="molecule type" value="Genomic_DNA"/>
</dbReference>
<dbReference type="PANTHER" id="PTHR46182">
    <property type="entry name" value="FI19480P1"/>
    <property type="match status" value="1"/>
</dbReference>
<dbReference type="PROSITE" id="PS50093">
    <property type="entry name" value="PKD"/>
    <property type="match status" value="4"/>
</dbReference>
<dbReference type="InterPro" id="IPR036322">
    <property type="entry name" value="WD40_repeat_dom_sf"/>
</dbReference>
<dbReference type="InterPro" id="IPR028994">
    <property type="entry name" value="Integrin_alpha_N"/>
</dbReference>
<dbReference type="InterPro" id="IPR029865">
    <property type="entry name" value="KIAA0319-like"/>
</dbReference>
<dbReference type="SUPFAM" id="SSF49299">
    <property type="entry name" value="PKD domain"/>
    <property type="match status" value="4"/>
</dbReference>
<feature type="domain" description="PKD" evidence="2">
    <location>
        <begin position="734"/>
        <end position="786"/>
    </location>
</feature>
<dbReference type="SMART" id="SM00089">
    <property type="entry name" value="PKD"/>
    <property type="match status" value="4"/>
</dbReference>
<dbReference type="Pfam" id="PF13517">
    <property type="entry name" value="FG-GAP_3"/>
    <property type="match status" value="2"/>
</dbReference>
<dbReference type="InterPro" id="IPR013517">
    <property type="entry name" value="FG-GAP"/>
</dbReference>
<dbReference type="InterPro" id="IPR013783">
    <property type="entry name" value="Ig-like_fold"/>
</dbReference>
<evidence type="ECO:0000256" key="1">
    <source>
        <dbReference type="ARBA" id="ARBA00022729"/>
    </source>
</evidence>
<accession>A0A937W1E9</accession>
<dbReference type="GO" id="GO:0031410">
    <property type="term" value="C:cytoplasmic vesicle"/>
    <property type="evidence" value="ECO:0007669"/>
    <property type="project" value="TreeGrafter"/>
</dbReference>
<dbReference type="GO" id="GO:0016020">
    <property type="term" value="C:membrane"/>
    <property type="evidence" value="ECO:0007669"/>
    <property type="project" value="TreeGrafter"/>
</dbReference>
<dbReference type="InterPro" id="IPR000601">
    <property type="entry name" value="PKD_dom"/>
</dbReference>
<gene>
    <name evidence="3" type="ORF">FJZ47_11560</name>
</gene>
<proteinExistence type="predicted"/>
<feature type="domain" description="PKD" evidence="2">
    <location>
        <begin position="428"/>
        <end position="497"/>
    </location>
</feature>
<evidence type="ECO:0000313" key="3">
    <source>
        <dbReference type="EMBL" id="MBM3224423.1"/>
    </source>
</evidence>
<sequence length="1538" mass="164474">MVSGEARNQQLTVHYYAKQGDHFAAPVALGTLGSATSPARDWLMGMAAGDVNNDGQMDFVVQSDTAQSWLFLRQGNLTFAQATFLATDFERDAGTWGAPKCNTNVARDHTTAHSGTWSMRVFATSTRSCLSLPIFPAGWDLIQGPTLSFAYRIPPGVPVGFYLFLTGVGQIYVTGTATAQAGGVPVLAVAPLIDDNTWRTITIDLYNSIRARWPQATGITRFEWGTNANALAGAQFWFDDFTVTRRTYVSGFQVTPLPSTGGRGRGIDIADVQGDGAADMVRGRCCDGQFSLYRGDSTGQFTTATLFNRGSDPYGVVLADFNEDGKIDLIAHEGSTGQSAFFAGNGNGTFQPGVAIPSLNTSTYASYKAYDFNGDGHQDLVVVIYTARQIWYYPGRGNGTFGAPLLIGTTTDAAMAVATPVGRIPGQPFSVVQVDRTDPAVGETVTFDASGSYDDGSITTYTWVFGDGTTANGAVVTHAFPAEGQYAVVLRVTDNAGKIDRRHVLITVRGQPPVAVLTGPAVADERLASLGQWAVPYDVSASSDDVAIARYVLDWGDGSSTTIGAMRDTFRDGDLTRRPWWTSHGGTWQVTQGQLQQSDTSPGWKWLQDLSTTYQDFVLEVDVQGVGTTDGSIGVVLRNANTSGSTDSFLLASQRSWGVWRVLDFSTGTVLQEGGSGWTPGTWYHLRLVVTGQQIRLYVTPAGGSETLQLTAYSPRYPTGSIGLLANGQQVLYDNVTVTPLGASLTPTHLYSSTGDYRVTLTVTDHAGQQASTALTTRVTANNPPLAHTGGPYVLTEAEAYGGVWTFRLNASGSSDDYEIQRYTINFGDGTTYTTSMSSGESVRPFVVGTNLYGLAIPDSNFAARIIASEDNTHIDLVDLTTQLPVASRTLNRFGTWDVPLPNGLSFSLQATKPIVALASDLRTHTTFIPSLDASPVGHEFLYWHQTNQGFFVYALADTVVRFFDVNGVLLATHSLRADSVWEPSNLSNALYRVVATGPIAMQTTGTTGYTSVPSATGTSVGRRFLYATTRGTTGAFVVLAYQDTTINVFDLESGQLLYTHALAPGDAWFQPNVGTRRLRLESTGDVEVWAGDTAGGTTLAHLGDDLSVSTGRQGQEFYLPSLGDGAIVFATQDQTTLTLDHGARVVSLNRDGFLRLTPADLAPGQSVHHLTASHPVVVQTLGAANGFRDAGTYLGGVSARHRYGTPGVYPLTVTVTDRAGQTHTATTTVTVQVGAPPVPRIAAPAVVDERSAVGGQWAVTFDASGSQDDRGIFAYAWDFGDGTTATSVKPTHHYTRSGTYTVQLTVTDHEGQRRTATTPVVVTGNQPPVARAGGPYVVGEANAKLGLWTVTLDGTGSHDDVGIYSYEWLFPPLITQTFAGTTLDTTRWLVSPGVTQNEVLSITGTGQWGARYFFSTTSVARAPGARFEGQIRPLSTFGDQMAWGFKQSSVIGLSDTHMPYAILFASGRMSIYEDGNLRTTTASTYTAGVLYDLRITLKAQGAIYEFKPATATTWTFLYDSTYSSATPLKVGATVQAG</sequence>
<comment type="caution">
    <text evidence="3">The sequence shown here is derived from an EMBL/GenBank/DDBJ whole genome shotgun (WGS) entry which is preliminary data.</text>
</comment>
<protein>
    <submittedName>
        <fullName evidence="3">PKD domain-containing protein</fullName>
    </submittedName>
</protein>
<dbReference type="Pfam" id="PF18911">
    <property type="entry name" value="PKD_4"/>
    <property type="match status" value="3"/>
</dbReference>
<dbReference type="InterPro" id="IPR010496">
    <property type="entry name" value="AL/BT2_dom"/>
</dbReference>
<dbReference type="Proteomes" id="UP000712673">
    <property type="component" value="Unassembled WGS sequence"/>
</dbReference>